<sequence length="156" mass="18220">MATKKGKGRGGWVKTQSISSIYSKNTLAHVKEILYKSLAPKATATHVKLPEKFKLNTEPHVDVAIEEDMKQRYTRWRYTLHQMFIECQTVEQALSNPHVEVDVDDWKYLVELWQDESWKRNPKTGVLPSRIDTLKSSLDMMKKIRNGLMMMLKRLT</sequence>
<comment type="caution">
    <text evidence="1">The sequence shown here is derived from an EMBL/GenBank/DDBJ whole genome shotgun (WGS) entry which is preliminary data.</text>
</comment>
<evidence type="ECO:0000313" key="1">
    <source>
        <dbReference type="EMBL" id="KAK3231828.1"/>
    </source>
</evidence>
<name>A0AAE0B9G1_9ROSI</name>
<dbReference type="AlphaFoldDB" id="A0AAE0B9G1"/>
<proteinExistence type="predicted"/>
<organism evidence="1 2">
    <name type="scientific">Dipteronia sinensis</name>
    <dbReference type="NCBI Taxonomy" id="43782"/>
    <lineage>
        <taxon>Eukaryota</taxon>
        <taxon>Viridiplantae</taxon>
        <taxon>Streptophyta</taxon>
        <taxon>Embryophyta</taxon>
        <taxon>Tracheophyta</taxon>
        <taxon>Spermatophyta</taxon>
        <taxon>Magnoliopsida</taxon>
        <taxon>eudicotyledons</taxon>
        <taxon>Gunneridae</taxon>
        <taxon>Pentapetalae</taxon>
        <taxon>rosids</taxon>
        <taxon>malvids</taxon>
        <taxon>Sapindales</taxon>
        <taxon>Sapindaceae</taxon>
        <taxon>Hippocastanoideae</taxon>
        <taxon>Acereae</taxon>
        <taxon>Dipteronia</taxon>
    </lineage>
</organism>
<evidence type="ECO:0000313" key="2">
    <source>
        <dbReference type="Proteomes" id="UP001281410"/>
    </source>
</evidence>
<keyword evidence="2" id="KW-1185">Reference proteome</keyword>
<dbReference type="EMBL" id="JANJYJ010000001">
    <property type="protein sequence ID" value="KAK3231828.1"/>
    <property type="molecule type" value="Genomic_DNA"/>
</dbReference>
<gene>
    <name evidence="1" type="ORF">Dsin_003709</name>
</gene>
<reference evidence="1" key="1">
    <citation type="journal article" date="2023" name="Plant J.">
        <title>Genome sequences and population genomics provide insights into the demographic history, inbreeding, and mutation load of two 'living fossil' tree species of Dipteronia.</title>
        <authorList>
            <person name="Feng Y."/>
            <person name="Comes H.P."/>
            <person name="Chen J."/>
            <person name="Zhu S."/>
            <person name="Lu R."/>
            <person name="Zhang X."/>
            <person name="Li P."/>
            <person name="Qiu J."/>
            <person name="Olsen K.M."/>
            <person name="Qiu Y."/>
        </authorList>
    </citation>
    <scope>NUCLEOTIDE SEQUENCE</scope>
    <source>
        <strain evidence="1">NBL</strain>
    </source>
</reference>
<accession>A0AAE0B9G1</accession>
<dbReference type="Proteomes" id="UP001281410">
    <property type="component" value="Unassembled WGS sequence"/>
</dbReference>
<protein>
    <submittedName>
        <fullName evidence="1">Uncharacterized protein</fullName>
    </submittedName>
</protein>